<dbReference type="PANTHER" id="PTHR48022:SF17">
    <property type="entry name" value="HEXOSE TRANSPORTER"/>
    <property type="match status" value="1"/>
</dbReference>
<dbReference type="InterPro" id="IPR050360">
    <property type="entry name" value="MFS_Sugar_Transporters"/>
</dbReference>
<feature type="transmembrane region" description="Helical" evidence="9">
    <location>
        <begin position="137"/>
        <end position="157"/>
    </location>
</feature>
<feature type="transmembrane region" description="Helical" evidence="9">
    <location>
        <begin position="356"/>
        <end position="380"/>
    </location>
</feature>
<proteinExistence type="inferred from homology"/>
<dbReference type="GO" id="GO:0016020">
    <property type="term" value="C:membrane"/>
    <property type="evidence" value="ECO:0007669"/>
    <property type="project" value="UniProtKB-SubCell"/>
</dbReference>
<dbReference type="GO" id="GO:0005351">
    <property type="term" value="F:carbohydrate:proton symporter activity"/>
    <property type="evidence" value="ECO:0007669"/>
    <property type="project" value="TreeGrafter"/>
</dbReference>
<dbReference type="InterPro" id="IPR003663">
    <property type="entry name" value="Sugar/inositol_transpt"/>
</dbReference>
<dbReference type="PRINTS" id="PR00171">
    <property type="entry name" value="SUGRTRNSPORT"/>
</dbReference>
<feature type="transmembrane region" description="Helical" evidence="9">
    <location>
        <begin position="260"/>
        <end position="283"/>
    </location>
</feature>
<evidence type="ECO:0000256" key="4">
    <source>
        <dbReference type="ARBA" id="ARBA00022692"/>
    </source>
</evidence>
<comment type="subcellular location">
    <subcellularLocation>
        <location evidence="1">Membrane</location>
        <topology evidence="1">Multi-pass membrane protein</topology>
    </subcellularLocation>
</comment>
<feature type="transmembrane region" description="Helical" evidence="9">
    <location>
        <begin position="392"/>
        <end position="414"/>
    </location>
</feature>
<keyword evidence="12" id="KW-1185">Reference proteome</keyword>
<sequence>MVTFAAFGGIIIGYDTGTINGILQMADWRKTFGQPDPSRNGQFLVSTSLQSAVVSILSAGTLLGALGGAPTADAWGRRIGMMFSCLVLCLGVALQTGASDLATFIVGRFFAGLGVGLVSILVPLYQSECSPKQIRGAIVSCYSFTITLGLLLSSVINNTTKDRENHSSWRIPIAIQFIWAFVLFTGMLWLPETPRWLMRDDRAIAAAKSLARLRSLPPDHDEVQTELGDIAAALEREKRVGQGSYRDCLRITPNKISLRTFSAIAIQALQQLTGITFIFYYGTTFFANAGIGNPFLVTVIVNVVNLLTTVPGIWGADNLGRRPLLLGGAVVMCICAFLVSILGVTTSVHDLSPQRAVIALVCIYIAAFASTWGPIAWVVTGEIFPLNVRAKAMSLSVASHWLFNWAISFAAPYLANPGAGNADLGVKVFFVWGSTCALCVVFVYLFIPETKGLSLEQVDILYQQWSPVARTRRQQVSVTTLNISDETSECEKVEQSTEGEGKEKCCRDSV</sequence>
<reference evidence="11" key="1">
    <citation type="submission" date="2022-11" db="EMBL/GenBank/DDBJ databases">
        <title>Genome Sequence of Cubamyces cubensis.</title>
        <authorList>
            <person name="Buettner E."/>
        </authorList>
    </citation>
    <scope>NUCLEOTIDE SEQUENCE</scope>
    <source>
        <strain evidence="11">MPL-01</strain>
    </source>
</reference>
<keyword evidence="5 9" id="KW-1133">Transmembrane helix</keyword>
<dbReference type="PROSITE" id="PS50850">
    <property type="entry name" value="MFS"/>
    <property type="match status" value="1"/>
</dbReference>
<feature type="transmembrane region" description="Helical" evidence="9">
    <location>
        <begin position="323"/>
        <end position="344"/>
    </location>
</feature>
<keyword evidence="4 9" id="KW-0812">Transmembrane</keyword>
<accession>A0AAD7U4R2</accession>
<comment type="catalytic activity">
    <reaction evidence="7">
        <text>myo-inositol(out) + H(+)(out) = myo-inositol(in) + H(+)(in)</text>
        <dbReference type="Rhea" id="RHEA:60364"/>
        <dbReference type="ChEBI" id="CHEBI:15378"/>
        <dbReference type="ChEBI" id="CHEBI:17268"/>
    </reaction>
</comment>
<dbReference type="EMBL" id="JAPEVG010000005">
    <property type="protein sequence ID" value="KAJ8501694.1"/>
    <property type="molecule type" value="Genomic_DNA"/>
</dbReference>
<dbReference type="Gene3D" id="1.20.1250.20">
    <property type="entry name" value="MFS general substrate transporter like domains"/>
    <property type="match status" value="1"/>
</dbReference>
<gene>
    <name evidence="11" type="ORF">ONZ51_g429</name>
</gene>
<comment type="caution">
    <text evidence="11">The sequence shown here is derived from an EMBL/GenBank/DDBJ whole genome shotgun (WGS) entry which is preliminary data.</text>
</comment>
<feature type="transmembrane region" description="Helical" evidence="9">
    <location>
        <begin position="426"/>
        <end position="447"/>
    </location>
</feature>
<dbReference type="PROSITE" id="PS00216">
    <property type="entry name" value="SUGAR_TRANSPORT_1"/>
    <property type="match status" value="2"/>
</dbReference>
<feature type="domain" description="Major facilitator superfamily (MFS) profile" evidence="10">
    <location>
        <begin position="1"/>
        <end position="451"/>
    </location>
</feature>
<evidence type="ECO:0000256" key="5">
    <source>
        <dbReference type="ARBA" id="ARBA00022989"/>
    </source>
</evidence>
<evidence type="ECO:0000313" key="11">
    <source>
        <dbReference type="EMBL" id="KAJ8501694.1"/>
    </source>
</evidence>
<dbReference type="NCBIfam" id="TIGR00879">
    <property type="entry name" value="SP"/>
    <property type="match status" value="1"/>
</dbReference>
<dbReference type="InterPro" id="IPR005828">
    <property type="entry name" value="MFS_sugar_transport-like"/>
</dbReference>
<feature type="transmembrane region" description="Helical" evidence="9">
    <location>
        <begin position="295"/>
        <end position="316"/>
    </location>
</feature>
<dbReference type="Proteomes" id="UP001215151">
    <property type="component" value="Unassembled WGS sequence"/>
</dbReference>
<dbReference type="FunFam" id="1.20.1250.20:FF:000078">
    <property type="entry name" value="MFS maltose transporter, putative"/>
    <property type="match status" value="1"/>
</dbReference>
<dbReference type="InterPro" id="IPR036259">
    <property type="entry name" value="MFS_trans_sf"/>
</dbReference>
<dbReference type="PROSITE" id="PS00217">
    <property type="entry name" value="SUGAR_TRANSPORT_2"/>
    <property type="match status" value="1"/>
</dbReference>
<dbReference type="AlphaFoldDB" id="A0AAD7U4R2"/>
<keyword evidence="6 9" id="KW-0472">Membrane</keyword>
<feature type="transmembrane region" description="Helical" evidence="9">
    <location>
        <begin position="169"/>
        <end position="190"/>
    </location>
</feature>
<evidence type="ECO:0000313" key="12">
    <source>
        <dbReference type="Proteomes" id="UP001215151"/>
    </source>
</evidence>
<keyword evidence="3 8" id="KW-0813">Transport</keyword>
<evidence type="ECO:0000259" key="10">
    <source>
        <dbReference type="PROSITE" id="PS50850"/>
    </source>
</evidence>
<evidence type="ECO:0000256" key="8">
    <source>
        <dbReference type="RuleBase" id="RU003346"/>
    </source>
</evidence>
<dbReference type="InterPro" id="IPR005829">
    <property type="entry name" value="Sugar_transporter_CS"/>
</dbReference>
<feature type="transmembrane region" description="Helical" evidence="9">
    <location>
        <begin position="43"/>
        <end position="67"/>
    </location>
</feature>
<dbReference type="SUPFAM" id="SSF103473">
    <property type="entry name" value="MFS general substrate transporter"/>
    <property type="match status" value="1"/>
</dbReference>
<name>A0AAD7U4R2_9APHY</name>
<evidence type="ECO:0000256" key="7">
    <source>
        <dbReference type="ARBA" id="ARBA00049119"/>
    </source>
</evidence>
<dbReference type="CDD" id="cd17356">
    <property type="entry name" value="MFS_HXT"/>
    <property type="match status" value="1"/>
</dbReference>
<dbReference type="PANTHER" id="PTHR48022">
    <property type="entry name" value="PLASTIDIC GLUCOSE TRANSPORTER 4"/>
    <property type="match status" value="1"/>
</dbReference>
<protein>
    <recommendedName>
        <fullName evidence="10">Major facilitator superfamily (MFS) profile domain-containing protein</fullName>
    </recommendedName>
</protein>
<comment type="similarity">
    <text evidence="2 8">Belongs to the major facilitator superfamily. Sugar transporter (TC 2.A.1.1) family.</text>
</comment>
<evidence type="ECO:0000256" key="3">
    <source>
        <dbReference type="ARBA" id="ARBA00022448"/>
    </source>
</evidence>
<evidence type="ECO:0000256" key="9">
    <source>
        <dbReference type="SAM" id="Phobius"/>
    </source>
</evidence>
<feature type="transmembrane region" description="Helical" evidence="9">
    <location>
        <begin position="104"/>
        <end position="125"/>
    </location>
</feature>
<dbReference type="Pfam" id="PF00083">
    <property type="entry name" value="Sugar_tr"/>
    <property type="match status" value="1"/>
</dbReference>
<evidence type="ECO:0000256" key="6">
    <source>
        <dbReference type="ARBA" id="ARBA00023136"/>
    </source>
</evidence>
<feature type="transmembrane region" description="Helical" evidence="9">
    <location>
        <begin position="79"/>
        <end position="98"/>
    </location>
</feature>
<evidence type="ECO:0000256" key="1">
    <source>
        <dbReference type="ARBA" id="ARBA00004141"/>
    </source>
</evidence>
<evidence type="ECO:0000256" key="2">
    <source>
        <dbReference type="ARBA" id="ARBA00010992"/>
    </source>
</evidence>
<organism evidence="11 12">
    <name type="scientific">Trametes cubensis</name>
    <dbReference type="NCBI Taxonomy" id="1111947"/>
    <lineage>
        <taxon>Eukaryota</taxon>
        <taxon>Fungi</taxon>
        <taxon>Dikarya</taxon>
        <taxon>Basidiomycota</taxon>
        <taxon>Agaricomycotina</taxon>
        <taxon>Agaricomycetes</taxon>
        <taxon>Polyporales</taxon>
        <taxon>Polyporaceae</taxon>
        <taxon>Trametes</taxon>
    </lineage>
</organism>
<dbReference type="InterPro" id="IPR020846">
    <property type="entry name" value="MFS_dom"/>
</dbReference>